<keyword evidence="2" id="KW-1185">Reference proteome</keyword>
<protein>
    <submittedName>
        <fullName evidence="1">Uncharacterized protein</fullName>
    </submittedName>
</protein>
<dbReference type="PROSITE" id="PS51257">
    <property type="entry name" value="PROKAR_LIPOPROTEIN"/>
    <property type="match status" value="1"/>
</dbReference>
<dbReference type="AlphaFoldDB" id="A0A1J7JJG0"/>
<gene>
    <name evidence="1" type="ORF">CONLIGDRAFT_180971</name>
</gene>
<proteinExistence type="predicted"/>
<name>A0A1J7JJG0_9PEZI</name>
<dbReference type="Proteomes" id="UP000182658">
    <property type="component" value="Unassembled WGS sequence"/>
</dbReference>
<organism evidence="1 2">
    <name type="scientific">Coniochaeta ligniaria NRRL 30616</name>
    <dbReference type="NCBI Taxonomy" id="1408157"/>
    <lineage>
        <taxon>Eukaryota</taxon>
        <taxon>Fungi</taxon>
        <taxon>Dikarya</taxon>
        <taxon>Ascomycota</taxon>
        <taxon>Pezizomycotina</taxon>
        <taxon>Sordariomycetes</taxon>
        <taxon>Sordariomycetidae</taxon>
        <taxon>Coniochaetales</taxon>
        <taxon>Coniochaetaceae</taxon>
        <taxon>Coniochaeta</taxon>
    </lineage>
</organism>
<accession>A0A1J7JJG0</accession>
<dbReference type="EMBL" id="KV875094">
    <property type="protein sequence ID" value="OIW33513.1"/>
    <property type="molecule type" value="Genomic_DNA"/>
</dbReference>
<reference evidence="1 2" key="1">
    <citation type="submission" date="2016-10" db="EMBL/GenBank/DDBJ databases">
        <title>Draft genome sequence of Coniochaeta ligniaria NRRL30616, a lignocellulolytic fungus for bioabatement of inhibitors in plant biomass hydrolysates.</title>
        <authorList>
            <consortium name="DOE Joint Genome Institute"/>
            <person name="Jimenez D.J."/>
            <person name="Hector R.E."/>
            <person name="Riley R."/>
            <person name="Sun H."/>
            <person name="Grigoriev I.V."/>
            <person name="Van Elsas J.D."/>
            <person name="Nichols N.N."/>
        </authorList>
    </citation>
    <scope>NUCLEOTIDE SEQUENCE [LARGE SCALE GENOMIC DNA]</scope>
    <source>
        <strain evidence="1 2">NRRL 30616</strain>
    </source>
</reference>
<evidence type="ECO:0000313" key="2">
    <source>
        <dbReference type="Proteomes" id="UP000182658"/>
    </source>
</evidence>
<dbReference type="InParanoid" id="A0A1J7JJG0"/>
<sequence length="131" mass="14885">MSPRNLDGWTSVDSGRRVRLCVSFHVFPACFLCGCAHCWLSGVSSDMALLFLKTTPDPITAIKEPISNHNLRYRPTDHTVPDVSNPFSSFPLTLSLNSGGYFGVTTHRYSRDSYRDGLWLVEWRDKWPPHI</sequence>
<evidence type="ECO:0000313" key="1">
    <source>
        <dbReference type="EMBL" id="OIW33513.1"/>
    </source>
</evidence>